<dbReference type="AlphaFoldDB" id="A0A2G3PRU2"/>
<dbReference type="EMBL" id="PEBD01000004">
    <property type="protein sequence ID" value="PHV68453.1"/>
    <property type="molecule type" value="Genomic_DNA"/>
</dbReference>
<evidence type="ECO:0000313" key="1">
    <source>
        <dbReference type="EMBL" id="PHV68453.1"/>
    </source>
</evidence>
<sequence length="79" mass="8714">MPVPGFGVLVDKLGTASLEGLKAAQTQYVRIYFQSHARLIYSIVISPCEDTGSARQLWSIRLFRSTHGRGCADESVPYP</sequence>
<reference evidence="1 2" key="1">
    <citation type="submission" date="2017-10" db="EMBL/GenBank/DDBJ databases">
        <title>The draft genome sequence of Williamsia sp. BULT 1.1 isolated from the semi-arid grassland soils from South Africa.</title>
        <authorList>
            <person name="Kabwe M.H."/>
            <person name="Govender N."/>
            <person name="Mutseka Lunga P."/>
            <person name="Vikram S."/>
            <person name="Makhalanyane T.P."/>
        </authorList>
    </citation>
    <scope>NUCLEOTIDE SEQUENCE [LARGE SCALE GENOMIC DNA]</scope>
    <source>
        <strain evidence="1 2">BULT 1.1</strain>
    </source>
</reference>
<proteinExistence type="predicted"/>
<comment type="caution">
    <text evidence="1">The sequence shown here is derived from an EMBL/GenBank/DDBJ whole genome shotgun (WGS) entry which is preliminary data.</text>
</comment>
<organism evidence="1 2">
    <name type="scientific">Williamsia marianensis</name>
    <dbReference type="NCBI Taxonomy" id="85044"/>
    <lineage>
        <taxon>Bacteria</taxon>
        <taxon>Bacillati</taxon>
        <taxon>Actinomycetota</taxon>
        <taxon>Actinomycetes</taxon>
        <taxon>Mycobacteriales</taxon>
        <taxon>Nocardiaceae</taxon>
        <taxon>Williamsia</taxon>
    </lineage>
</organism>
<accession>A0A2G3PRU2</accession>
<gene>
    <name evidence="1" type="ORF">CSW57_04345</name>
</gene>
<evidence type="ECO:0000313" key="2">
    <source>
        <dbReference type="Proteomes" id="UP000225108"/>
    </source>
</evidence>
<name>A0A2G3PRU2_WILMA</name>
<dbReference type="Proteomes" id="UP000225108">
    <property type="component" value="Unassembled WGS sequence"/>
</dbReference>
<protein>
    <submittedName>
        <fullName evidence="1">Uncharacterized protein</fullName>
    </submittedName>
</protein>